<dbReference type="EC" id="3.1.11.6" evidence="5"/>
<dbReference type="PANTHER" id="PTHR30008:SF0">
    <property type="entry name" value="EXODEOXYRIBONUCLEASE 7 LARGE SUBUNIT"/>
    <property type="match status" value="1"/>
</dbReference>
<dbReference type="Pfam" id="PF13742">
    <property type="entry name" value="tRNA_anti_2"/>
    <property type="match status" value="1"/>
</dbReference>
<comment type="catalytic activity">
    <reaction evidence="5 6">
        <text>Exonucleolytic cleavage in either 5'- to 3'- or 3'- to 5'-direction to yield nucleoside 5'-phosphates.</text>
        <dbReference type="EC" id="3.1.11.6"/>
    </reaction>
</comment>
<evidence type="ECO:0000256" key="2">
    <source>
        <dbReference type="ARBA" id="ARBA00022722"/>
    </source>
</evidence>
<dbReference type="Proteomes" id="UP000886812">
    <property type="component" value="Unassembled WGS sequence"/>
</dbReference>
<keyword evidence="2 5" id="KW-0540">Nuclease</keyword>
<dbReference type="HAMAP" id="MF_00378">
    <property type="entry name" value="Exonuc_7_L"/>
    <property type="match status" value="1"/>
</dbReference>
<dbReference type="EMBL" id="DVOG01000016">
    <property type="protein sequence ID" value="HIV03605.1"/>
    <property type="molecule type" value="Genomic_DNA"/>
</dbReference>
<organism evidence="9 10">
    <name type="scientific">Candidatus Spyradosoma merdigallinarum</name>
    <dbReference type="NCBI Taxonomy" id="2840950"/>
    <lineage>
        <taxon>Bacteria</taxon>
        <taxon>Pseudomonadati</taxon>
        <taxon>Verrucomicrobiota</taxon>
        <taxon>Opitutia</taxon>
        <taxon>Opitutia incertae sedis</taxon>
        <taxon>Candidatus Spyradosoma</taxon>
    </lineage>
</organism>
<gene>
    <name evidence="5 9" type="primary">xseA</name>
    <name evidence="9" type="ORF">IAC75_00435</name>
</gene>
<feature type="domain" description="OB-fold nucleic acid binding" evidence="8">
    <location>
        <begin position="22"/>
        <end position="113"/>
    </location>
</feature>
<name>A0A9D1NIP2_9BACT</name>
<dbReference type="PANTHER" id="PTHR30008">
    <property type="entry name" value="EXODEOXYRIBONUCLEASE 7 LARGE SUBUNIT"/>
    <property type="match status" value="1"/>
</dbReference>
<dbReference type="GO" id="GO:0003676">
    <property type="term" value="F:nucleic acid binding"/>
    <property type="evidence" value="ECO:0007669"/>
    <property type="project" value="InterPro"/>
</dbReference>
<reference evidence="9" key="2">
    <citation type="journal article" date="2021" name="PeerJ">
        <title>Extensive microbial diversity within the chicken gut microbiome revealed by metagenomics and culture.</title>
        <authorList>
            <person name="Gilroy R."/>
            <person name="Ravi A."/>
            <person name="Getino M."/>
            <person name="Pursley I."/>
            <person name="Horton D.L."/>
            <person name="Alikhan N.F."/>
            <person name="Baker D."/>
            <person name="Gharbi K."/>
            <person name="Hall N."/>
            <person name="Watson M."/>
            <person name="Adriaenssens E.M."/>
            <person name="Foster-Nyarko E."/>
            <person name="Jarju S."/>
            <person name="Secka A."/>
            <person name="Antonio M."/>
            <person name="Oren A."/>
            <person name="Chaudhuri R.R."/>
            <person name="La Ragione R."/>
            <person name="Hildebrand F."/>
            <person name="Pallen M.J."/>
        </authorList>
    </citation>
    <scope>NUCLEOTIDE SEQUENCE</scope>
    <source>
        <strain evidence="9">10669</strain>
    </source>
</reference>
<evidence type="ECO:0000256" key="4">
    <source>
        <dbReference type="ARBA" id="ARBA00022839"/>
    </source>
</evidence>
<evidence type="ECO:0000256" key="5">
    <source>
        <dbReference type="HAMAP-Rule" id="MF_00378"/>
    </source>
</evidence>
<evidence type="ECO:0000259" key="7">
    <source>
        <dbReference type="Pfam" id="PF02601"/>
    </source>
</evidence>
<dbReference type="InterPro" id="IPR003753">
    <property type="entry name" value="Exonuc_VII_L"/>
</dbReference>
<evidence type="ECO:0000259" key="8">
    <source>
        <dbReference type="Pfam" id="PF13742"/>
    </source>
</evidence>
<dbReference type="CDD" id="cd04489">
    <property type="entry name" value="ExoVII_LU_OBF"/>
    <property type="match status" value="1"/>
</dbReference>
<evidence type="ECO:0000313" key="9">
    <source>
        <dbReference type="EMBL" id="HIV03605.1"/>
    </source>
</evidence>
<dbReference type="AlphaFoldDB" id="A0A9D1NIP2"/>
<protein>
    <recommendedName>
        <fullName evidence="5">Exodeoxyribonuclease 7 large subunit</fullName>
        <ecNumber evidence="5">3.1.11.6</ecNumber>
    </recommendedName>
    <alternativeName>
        <fullName evidence="5">Exodeoxyribonuclease VII large subunit</fullName>
        <shortName evidence="5">Exonuclease VII large subunit</shortName>
    </alternativeName>
</protein>
<comment type="function">
    <text evidence="5">Bidirectionally degrades single-stranded DNA into large acid-insoluble oligonucleotides, which are then degraded further into small acid-soluble oligonucleotides.</text>
</comment>
<comment type="caution">
    <text evidence="9">The sequence shown here is derived from an EMBL/GenBank/DDBJ whole genome shotgun (WGS) entry which is preliminary data.</text>
</comment>
<evidence type="ECO:0000256" key="3">
    <source>
        <dbReference type="ARBA" id="ARBA00022801"/>
    </source>
</evidence>
<comment type="subunit">
    <text evidence="5">Heterooligomer composed of large and small subunits.</text>
</comment>
<proteinExistence type="inferred from homology"/>
<dbReference type="GO" id="GO:0005737">
    <property type="term" value="C:cytoplasm"/>
    <property type="evidence" value="ECO:0007669"/>
    <property type="project" value="UniProtKB-SubCell"/>
</dbReference>
<dbReference type="GO" id="GO:0009318">
    <property type="term" value="C:exodeoxyribonuclease VII complex"/>
    <property type="evidence" value="ECO:0007669"/>
    <property type="project" value="UniProtKB-UniRule"/>
</dbReference>
<feature type="domain" description="Exonuclease VII large subunit C-terminal" evidence="7">
    <location>
        <begin position="138"/>
        <end position="431"/>
    </location>
</feature>
<keyword evidence="4 5" id="KW-0269">Exonuclease</keyword>
<keyword evidence="3 5" id="KW-0378">Hydrolase</keyword>
<dbReference type="NCBIfam" id="TIGR00237">
    <property type="entry name" value="xseA"/>
    <property type="match status" value="1"/>
</dbReference>
<dbReference type="GO" id="GO:0006308">
    <property type="term" value="P:DNA catabolic process"/>
    <property type="evidence" value="ECO:0007669"/>
    <property type="project" value="UniProtKB-UniRule"/>
</dbReference>
<comment type="subcellular location">
    <subcellularLocation>
        <location evidence="5 6">Cytoplasm</location>
    </subcellularLocation>
</comment>
<evidence type="ECO:0000256" key="6">
    <source>
        <dbReference type="RuleBase" id="RU004355"/>
    </source>
</evidence>
<dbReference type="InterPro" id="IPR025824">
    <property type="entry name" value="OB-fold_nuc-bd_dom"/>
</dbReference>
<comment type="similarity">
    <text evidence="5 6">Belongs to the XseA family.</text>
</comment>
<dbReference type="GO" id="GO:0008855">
    <property type="term" value="F:exodeoxyribonuclease VII activity"/>
    <property type="evidence" value="ECO:0007669"/>
    <property type="project" value="UniProtKB-UniRule"/>
</dbReference>
<dbReference type="InterPro" id="IPR020579">
    <property type="entry name" value="Exonuc_VII_lsu_C"/>
</dbReference>
<dbReference type="Pfam" id="PF02601">
    <property type="entry name" value="Exonuc_VII_L"/>
    <property type="match status" value="1"/>
</dbReference>
<reference evidence="9" key="1">
    <citation type="submission" date="2020-10" db="EMBL/GenBank/DDBJ databases">
        <authorList>
            <person name="Gilroy R."/>
        </authorList>
    </citation>
    <scope>NUCLEOTIDE SEQUENCE</scope>
    <source>
        <strain evidence="9">10669</strain>
    </source>
</reference>
<keyword evidence="1 5" id="KW-0963">Cytoplasm</keyword>
<evidence type="ECO:0000313" key="10">
    <source>
        <dbReference type="Proteomes" id="UP000886812"/>
    </source>
</evidence>
<evidence type="ECO:0000256" key="1">
    <source>
        <dbReference type="ARBA" id="ARBA00022490"/>
    </source>
</evidence>
<sequence>MLDFFEEDAARAAGTPDAETPLSVTEFTRRIRALVENAFGDVRVRGEVSNLRIQSSGHAYFTLKDAGAQLSAVAFRGTLARSETRLREGMQLVVSGKISVYEPRGNYQIVVRAFQEEGLGRLQEAFEKLRRKLEAEGLFDKSLKRAIPPLPRTIAFVTSPTGAAIRDFISILRRRGWKGRLLVVPAKVQGVGAAEEIARGIKSANAVRGLELLVVGRGGGSLEDLWCFNEEIVARAVRASRVPVISAVGHEIDFTLSDFAADLRAETPSAAAEYISSARMEMTDRVDAASAQLENLTERAIQDFSQHVDLLESKLARNSPLNRLHLARERLSGTASRLAAASAGRISRLRETLSAAAFSLERQNPEHRVKLARLRLEQLATRLSASGLDATLRRGFAVARDAKTGKIIGRSREVGFGQLVELQFADGRTRVEGRDLN</sequence>
<accession>A0A9D1NIP2</accession>